<dbReference type="AlphaFoldDB" id="A0A0C3DJM8"/>
<dbReference type="EMBL" id="KN832875">
    <property type="protein sequence ID" value="KIN02178.1"/>
    <property type="molecule type" value="Genomic_DNA"/>
</dbReference>
<feature type="transmembrane region" description="Helical" evidence="6">
    <location>
        <begin position="91"/>
        <end position="110"/>
    </location>
</feature>
<comment type="similarity">
    <text evidence="5">Belongs to the anthrone oxygenase family.</text>
</comment>
<dbReference type="HOGENOM" id="CLU_105974_2_1_1"/>
<dbReference type="InParanoid" id="A0A0C3DJM8"/>
<feature type="transmembrane region" description="Helical" evidence="6">
    <location>
        <begin position="156"/>
        <end position="174"/>
    </location>
</feature>
<evidence type="ECO:0000256" key="4">
    <source>
        <dbReference type="ARBA" id="ARBA00023136"/>
    </source>
</evidence>
<organism evidence="7 8">
    <name type="scientific">Oidiodendron maius (strain Zn)</name>
    <dbReference type="NCBI Taxonomy" id="913774"/>
    <lineage>
        <taxon>Eukaryota</taxon>
        <taxon>Fungi</taxon>
        <taxon>Dikarya</taxon>
        <taxon>Ascomycota</taxon>
        <taxon>Pezizomycotina</taxon>
        <taxon>Leotiomycetes</taxon>
        <taxon>Leotiomycetes incertae sedis</taxon>
        <taxon>Myxotrichaceae</taxon>
        <taxon>Oidiodendron</taxon>
    </lineage>
</organism>
<dbReference type="PANTHER" id="PTHR35042:SF1">
    <property type="entry name" value="DUF1772-DOMAIN-CONTAINING PROTEIN"/>
    <property type="match status" value="1"/>
</dbReference>
<evidence type="ECO:0000313" key="7">
    <source>
        <dbReference type="EMBL" id="KIN02178.1"/>
    </source>
</evidence>
<dbReference type="GO" id="GO:0016020">
    <property type="term" value="C:membrane"/>
    <property type="evidence" value="ECO:0007669"/>
    <property type="project" value="UniProtKB-SubCell"/>
</dbReference>
<proteinExistence type="inferred from homology"/>
<gene>
    <name evidence="7" type="ORF">OIDMADRAFT_162173</name>
</gene>
<evidence type="ECO:0000256" key="3">
    <source>
        <dbReference type="ARBA" id="ARBA00022989"/>
    </source>
</evidence>
<keyword evidence="3 6" id="KW-1133">Transmembrane helix</keyword>
<evidence type="ECO:0000256" key="5">
    <source>
        <dbReference type="ARBA" id="ARBA00034313"/>
    </source>
</evidence>
<protein>
    <recommendedName>
        <fullName evidence="9">DUF1772 domain-containing protein</fullName>
    </recommendedName>
</protein>
<accession>A0A0C3DJM8</accession>
<keyword evidence="4 6" id="KW-0472">Membrane</keyword>
<dbReference type="OrthoDB" id="5954308at2759"/>
<evidence type="ECO:0000256" key="1">
    <source>
        <dbReference type="ARBA" id="ARBA00004141"/>
    </source>
</evidence>
<dbReference type="Pfam" id="PF08592">
    <property type="entry name" value="Anthrone_oxy"/>
    <property type="match status" value="1"/>
</dbReference>
<evidence type="ECO:0000256" key="6">
    <source>
        <dbReference type="SAM" id="Phobius"/>
    </source>
</evidence>
<evidence type="ECO:0008006" key="9">
    <source>
        <dbReference type="Google" id="ProtNLM"/>
    </source>
</evidence>
<reference evidence="8" key="2">
    <citation type="submission" date="2015-01" db="EMBL/GenBank/DDBJ databases">
        <title>Evolutionary Origins and Diversification of the Mycorrhizal Mutualists.</title>
        <authorList>
            <consortium name="DOE Joint Genome Institute"/>
            <consortium name="Mycorrhizal Genomics Consortium"/>
            <person name="Kohler A."/>
            <person name="Kuo A."/>
            <person name="Nagy L.G."/>
            <person name="Floudas D."/>
            <person name="Copeland A."/>
            <person name="Barry K.W."/>
            <person name="Cichocki N."/>
            <person name="Veneault-Fourrey C."/>
            <person name="LaButti K."/>
            <person name="Lindquist E.A."/>
            <person name="Lipzen A."/>
            <person name="Lundell T."/>
            <person name="Morin E."/>
            <person name="Murat C."/>
            <person name="Riley R."/>
            <person name="Ohm R."/>
            <person name="Sun H."/>
            <person name="Tunlid A."/>
            <person name="Henrissat B."/>
            <person name="Grigoriev I.V."/>
            <person name="Hibbett D.S."/>
            <person name="Martin F."/>
        </authorList>
    </citation>
    <scope>NUCLEOTIDE SEQUENCE [LARGE SCALE GENOMIC DNA]</scope>
    <source>
        <strain evidence="8">Zn</strain>
    </source>
</reference>
<reference evidence="7 8" key="1">
    <citation type="submission" date="2014-04" db="EMBL/GenBank/DDBJ databases">
        <authorList>
            <consortium name="DOE Joint Genome Institute"/>
            <person name="Kuo A."/>
            <person name="Martino E."/>
            <person name="Perotto S."/>
            <person name="Kohler A."/>
            <person name="Nagy L.G."/>
            <person name="Floudas D."/>
            <person name="Copeland A."/>
            <person name="Barry K.W."/>
            <person name="Cichocki N."/>
            <person name="Veneault-Fourrey C."/>
            <person name="LaButti K."/>
            <person name="Lindquist E.A."/>
            <person name="Lipzen A."/>
            <person name="Lundell T."/>
            <person name="Morin E."/>
            <person name="Murat C."/>
            <person name="Sun H."/>
            <person name="Tunlid A."/>
            <person name="Henrissat B."/>
            <person name="Grigoriev I.V."/>
            <person name="Hibbett D.S."/>
            <person name="Martin F."/>
            <person name="Nordberg H.P."/>
            <person name="Cantor M.N."/>
            <person name="Hua S.X."/>
        </authorList>
    </citation>
    <scope>NUCLEOTIDE SEQUENCE [LARGE SCALE GENOMIC DNA]</scope>
    <source>
        <strain evidence="7 8">Zn</strain>
    </source>
</reference>
<evidence type="ECO:0000256" key="2">
    <source>
        <dbReference type="ARBA" id="ARBA00022692"/>
    </source>
</evidence>
<name>A0A0C3DJM8_OIDMZ</name>
<dbReference type="STRING" id="913774.A0A0C3DJM8"/>
<feature type="transmembrane region" description="Helical" evidence="6">
    <location>
        <begin position="20"/>
        <end position="38"/>
    </location>
</feature>
<sequence>MSDSHISTRVIQTVGISTSLILSGVVTACSVIVVPRLLESPTPLLLRQWDNMYEQGKRRVGPLAIIPAFSYLYLAYNEHTAAFPALWKVNAYTTAGFLAAAIGPYTWTVMRPTNAKLKTKAAEASMLNSTDEAVEVATLGTETAHKLLDFWAMLNLGRAAVVASSGVLGVWTALN</sequence>
<evidence type="ECO:0000313" key="8">
    <source>
        <dbReference type="Proteomes" id="UP000054321"/>
    </source>
</evidence>
<dbReference type="PANTHER" id="PTHR35042">
    <property type="entry name" value="ANTHRONE OXYGENASE ENCC"/>
    <property type="match status" value="1"/>
</dbReference>
<keyword evidence="2 6" id="KW-0812">Transmembrane</keyword>
<feature type="transmembrane region" description="Helical" evidence="6">
    <location>
        <begin position="59"/>
        <end position="76"/>
    </location>
</feature>
<comment type="subcellular location">
    <subcellularLocation>
        <location evidence="1">Membrane</location>
        <topology evidence="1">Multi-pass membrane protein</topology>
    </subcellularLocation>
</comment>
<dbReference type="InterPro" id="IPR013901">
    <property type="entry name" value="Anthrone_oxy"/>
</dbReference>
<dbReference type="Proteomes" id="UP000054321">
    <property type="component" value="Unassembled WGS sequence"/>
</dbReference>
<keyword evidence="8" id="KW-1185">Reference proteome</keyword>